<accession>A0A5M6IML1</accession>
<dbReference type="RefSeq" id="WP_150044366.1">
    <property type="nucleotide sequence ID" value="NZ_OW485601.1"/>
</dbReference>
<organism evidence="2 3">
    <name type="scientific">Rhodovastum atsumiense</name>
    <dbReference type="NCBI Taxonomy" id="504468"/>
    <lineage>
        <taxon>Bacteria</taxon>
        <taxon>Pseudomonadati</taxon>
        <taxon>Pseudomonadota</taxon>
        <taxon>Alphaproteobacteria</taxon>
        <taxon>Acetobacterales</taxon>
        <taxon>Acetobacteraceae</taxon>
        <taxon>Rhodovastum</taxon>
    </lineage>
</organism>
<dbReference type="EMBL" id="VWPK01000060">
    <property type="protein sequence ID" value="KAA5609089.1"/>
    <property type="molecule type" value="Genomic_DNA"/>
</dbReference>
<keyword evidence="3" id="KW-1185">Reference proteome</keyword>
<protein>
    <submittedName>
        <fullName evidence="2">Uncharacterized protein</fullName>
    </submittedName>
</protein>
<comment type="caution">
    <text evidence="2">The sequence shown here is derived from an EMBL/GenBank/DDBJ whole genome shotgun (WGS) entry which is preliminary data.</text>
</comment>
<keyword evidence="1" id="KW-0732">Signal</keyword>
<feature type="chain" id="PRO_5024309805" evidence="1">
    <location>
        <begin position="26"/>
        <end position="190"/>
    </location>
</feature>
<sequence length="190" mass="19753">MNRIRLPLAAAVLAVAAAASTPASAAGLSVDAQVRAGAVSRPARVLFSCTQNGGAMSTGVLSVELQLADAAALGRVFPLDDFEGPSAPTTKSVTLRSLAGREAAFMPSGWWDERMFHLAVNGALRNDAPKLKALADVVASLGLVPSSLVWDQASTKPNGPRLTAEARISPEDAQRLLAAVKPCLDTARRR</sequence>
<proteinExistence type="predicted"/>
<gene>
    <name evidence="2" type="ORF">F1189_26030</name>
</gene>
<feature type="signal peptide" evidence="1">
    <location>
        <begin position="1"/>
        <end position="25"/>
    </location>
</feature>
<reference evidence="2 3" key="1">
    <citation type="submission" date="2019-09" db="EMBL/GenBank/DDBJ databases">
        <title>Genome sequence of Rhodovastum atsumiense, a diverse member of the Acetobacteraceae family of non-sulfur purple photosynthetic bacteria.</title>
        <authorList>
            <person name="Meyer T."/>
            <person name="Kyndt J."/>
        </authorList>
    </citation>
    <scope>NUCLEOTIDE SEQUENCE [LARGE SCALE GENOMIC DNA]</scope>
    <source>
        <strain evidence="2 3">DSM 21279</strain>
    </source>
</reference>
<dbReference type="AlphaFoldDB" id="A0A5M6IML1"/>
<evidence type="ECO:0000256" key="1">
    <source>
        <dbReference type="SAM" id="SignalP"/>
    </source>
</evidence>
<name>A0A5M6IML1_9PROT</name>
<evidence type="ECO:0000313" key="3">
    <source>
        <dbReference type="Proteomes" id="UP000325255"/>
    </source>
</evidence>
<evidence type="ECO:0000313" key="2">
    <source>
        <dbReference type="EMBL" id="KAA5609089.1"/>
    </source>
</evidence>
<dbReference type="Proteomes" id="UP000325255">
    <property type="component" value="Unassembled WGS sequence"/>
</dbReference>